<keyword evidence="1" id="KW-0560">Oxidoreductase</keyword>
<dbReference type="PANTHER" id="PTHR43333:SF1">
    <property type="entry name" value="D-ISOMER SPECIFIC 2-HYDROXYACID DEHYDROGENASE NAD-BINDING DOMAIN-CONTAINING PROTEIN"/>
    <property type="match status" value="1"/>
</dbReference>
<dbReference type="Gene3D" id="3.40.50.720">
    <property type="entry name" value="NAD(P)-binding Rossmann-like Domain"/>
    <property type="match status" value="2"/>
</dbReference>
<keyword evidence="5" id="KW-1185">Reference proteome</keyword>
<evidence type="ECO:0000256" key="2">
    <source>
        <dbReference type="ARBA" id="ARBA00023027"/>
    </source>
</evidence>
<proteinExistence type="predicted"/>
<dbReference type="EMBL" id="JBIGHZ010000002">
    <property type="protein sequence ID" value="MFG6447550.1"/>
    <property type="molecule type" value="Genomic_DNA"/>
</dbReference>
<sequence length="319" mass="35116">MAILLTGAWALDTEPGRAEQARWLHALQAVLPDEEWLLQAPHTAEQAQVVEVAVVANPAPGVLRQLPRLQLIQSLWAGVDRLLQDDTLPSAVPLCRMVDPVMTAAMVQTGLWAVLGLHRHFFQVQNQQAQQQWRQPPQRRADEWRVLVLGMGELGAALATQLRAQDYRVAGYSRRPHGVAGVAQVQGDEALLQALAEADTLVNLLPLTPATQHFFNAERLAQCRAGSTLVNLARGAHVDEAALLAALDRGHIHHAVLDVFQTEPLPQSHAFWRHPRVTVLPHTAAQTDPRSAAQVVAANVRALRTGQALMHRVDRGQRY</sequence>
<dbReference type="Pfam" id="PF02826">
    <property type="entry name" value="2-Hacid_dh_C"/>
    <property type="match status" value="1"/>
</dbReference>
<evidence type="ECO:0000256" key="1">
    <source>
        <dbReference type="ARBA" id="ARBA00023002"/>
    </source>
</evidence>
<keyword evidence="2" id="KW-0520">NAD</keyword>
<gene>
    <name evidence="4" type="ORF">ACG0Z6_04760</name>
</gene>
<name>A0ABW7FTG7_9BURK</name>
<comment type="caution">
    <text evidence="4">The sequence shown here is derived from an EMBL/GenBank/DDBJ whole genome shotgun (WGS) entry which is preliminary data.</text>
</comment>
<dbReference type="InterPro" id="IPR006140">
    <property type="entry name" value="D-isomer_DH_NAD-bd"/>
</dbReference>
<evidence type="ECO:0000313" key="5">
    <source>
        <dbReference type="Proteomes" id="UP001606099"/>
    </source>
</evidence>
<accession>A0ABW7FTG7</accession>
<evidence type="ECO:0000259" key="3">
    <source>
        <dbReference type="Pfam" id="PF02826"/>
    </source>
</evidence>
<feature type="domain" description="D-isomer specific 2-hydroxyacid dehydrogenase NAD-binding" evidence="3">
    <location>
        <begin position="112"/>
        <end position="284"/>
    </location>
</feature>
<dbReference type="Proteomes" id="UP001606099">
    <property type="component" value="Unassembled WGS sequence"/>
</dbReference>
<protein>
    <submittedName>
        <fullName evidence="4">2-hydroxyacid dehydrogenase</fullName>
    </submittedName>
</protein>
<reference evidence="4 5" key="1">
    <citation type="submission" date="2024-08" db="EMBL/GenBank/DDBJ databases">
        <authorList>
            <person name="Lu H."/>
        </authorList>
    </citation>
    <scope>NUCLEOTIDE SEQUENCE [LARGE SCALE GENOMIC DNA]</scope>
    <source>
        <strain evidence="4 5">BYS180W</strain>
    </source>
</reference>
<dbReference type="RefSeq" id="WP_394458984.1">
    <property type="nucleotide sequence ID" value="NZ_JBIGHZ010000002.1"/>
</dbReference>
<organism evidence="4 5">
    <name type="scientific">Roseateles rivi</name>
    <dbReference type="NCBI Taxonomy" id="3299028"/>
    <lineage>
        <taxon>Bacteria</taxon>
        <taxon>Pseudomonadati</taxon>
        <taxon>Pseudomonadota</taxon>
        <taxon>Betaproteobacteria</taxon>
        <taxon>Burkholderiales</taxon>
        <taxon>Sphaerotilaceae</taxon>
        <taxon>Roseateles</taxon>
    </lineage>
</organism>
<dbReference type="PANTHER" id="PTHR43333">
    <property type="entry name" value="2-HACID_DH_C DOMAIN-CONTAINING PROTEIN"/>
    <property type="match status" value="1"/>
</dbReference>
<dbReference type="CDD" id="cd12164">
    <property type="entry name" value="GDH_like_2"/>
    <property type="match status" value="1"/>
</dbReference>
<dbReference type="InterPro" id="IPR036291">
    <property type="entry name" value="NAD(P)-bd_dom_sf"/>
</dbReference>
<dbReference type="SUPFAM" id="SSF51735">
    <property type="entry name" value="NAD(P)-binding Rossmann-fold domains"/>
    <property type="match status" value="1"/>
</dbReference>
<evidence type="ECO:0000313" key="4">
    <source>
        <dbReference type="EMBL" id="MFG6447550.1"/>
    </source>
</evidence>